<feature type="transmembrane region" description="Helical" evidence="7">
    <location>
        <begin position="223"/>
        <end position="244"/>
    </location>
</feature>
<keyword evidence="5 7" id="KW-1133">Transmembrane helix</keyword>
<evidence type="ECO:0000256" key="2">
    <source>
        <dbReference type="ARBA" id="ARBA00022448"/>
    </source>
</evidence>
<dbReference type="AlphaFoldDB" id="A0A9E7R0V6"/>
<dbReference type="InterPro" id="IPR050366">
    <property type="entry name" value="BP-dependent_transpt_permease"/>
</dbReference>
<dbReference type="Pfam" id="PF12911">
    <property type="entry name" value="OppC_N"/>
    <property type="match status" value="1"/>
</dbReference>
<evidence type="ECO:0000313" key="10">
    <source>
        <dbReference type="Proteomes" id="UP001057580"/>
    </source>
</evidence>
<dbReference type="InterPro" id="IPR025966">
    <property type="entry name" value="OppC_N"/>
</dbReference>
<dbReference type="CDD" id="cd06261">
    <property type="entry name" value="TM_PBP2"/>
    <property type="match status" value="1"/>
</dbReference>
<gene>
    <name evidence="9" type="ORF">N0B31_15710</name>
</gene>
<dbReference type="GeneID" id="74943898"/>
<evidence type="ECO:0000256" key="5">
    <source>
        <dbReference type="ARBA" id="ARBA00022989"/>
    </source>
</evidence>
<sequence>MATDDSFRDVDWDSMGGAGLTPRETAMLVFGGVFLALLAFDFLVLHDGLNWVSGLVEGPQFQWVTEQEGAPLPFGVDLSTSDWLLVLTLAVMLFYGVWPLYDNPRLAAYYWRRFRQNKAAMASAVYLLVIFAVGMVGPAFIDQPELAFDQVSQPPIYTSTPMSTTGGACVGDTVTKTVTTNGQAVPTTFCQGSWAHPLGTTNEGKDLVDLLVLGMRVSMKVSLITMLLVISIGSLVGTTAAYYGGYVDEVLMRYVDIQGTFPSFFLFLILAYLFTPTLGLLIALFGLLGWEGTSRLVRSEALQRTEEEYVQAAENAGASDGWIIRRHILPNVSTTVITNATLLIPSFILLEAALAFLGLTDPSVASWGKTISAGRDYLSSAWWIATLPGVFLFFTILAFNMVGDGLRDALDPRSGGRS</sequence>
<organism evidence="9 10">
    <name type="scientific">Salinirubellus salinus</name>
    <dbReference type="NCBI Taxonomy" id="1364945"/>
    <lineage>
        <taxon>Archaea</taxon>
        <taxon>Methanobacteriati</taxon>
        <taxon>Methanobacteriota</taxon>
        <taxon>Stenosarchaea group</taxon>
        <taxon>Halobacteria</taxon>
        <taxon>Halobacteriales</taxon>
        <taxon>Natronomonadaceae</taxon>
        <taxon>Salinirubellus</taxon>
    </lineage>
</organism>
<feature type="domain" description="ABC transmembrane type-1" evidence="8">
    <location>
        <begin position="215"/>
        <end position="403"/>
    </location>
</feature>
<dbReference type="GO" id="GO:0005886">
    <property type="term" value="C:plasma membrane"/>
    <property type="evidence" value="ECO:0007669"/>
    <property type="project" value="UniProtKB-SubCell"/>
</dbReference>
<dbReference type="RefSeq" id="WP_260592571.1">
    <property type="nucleotide sequence ID" value="NZ_CP104003.1"/>
</dbReference>
<name>A0A9E7R0V6_9EURY</name>
<keyword evidence="4 7" id="KW-0812">Transmembrane</keyword>
<evidence type="ECO:0000259" key="8">
    <source>
        <dbReference type="PROSITE" id="PS50928"/>
    </source>
</evidence>
<comment type="similarity">
    <text evidence="7">Belongs to the binding-protein-dependent transport system permease family.</text>
</comment>
<protein>
    <submittedName>
        <fullName evidence="9">ABC transporter permease</fullName>
    </submittedName>
</protein>
<keyword evidence="3" id="KW-1003">Cell membrane</keyword>
<dbReference type="InterPro" id="IPR000515">
    <property type="entry name" value="MetI-like"/>
</dbReference>
<dbReference type="PROSITE" id="PS50928">
    <property type="entry name" value="ABC_TM1"/>
    <property type="match status" value="1"/>
</dbReference>
<evidence type="ECO:0000256" key="7">
    <source>
        <dbReference type="RuleBase" id="RU363032"/>
    </source>
</evidence>
<dbReference type="PANTHER" id="PTHR43386:SF23">
    <property type="entry name" value="ABC TRANSPORTER"/>
    <property type="match status" value="1"/>
</dbReference>
<feature type="transmembrane region" description="Helical" evidence="7">
    <location>
        <begin position="264"/>
        <end position="290"/>
    </location>
</feature>
<feature type="transmembrane region" description="Helical" evidence="7">
    <location>
        <begin position="336"/>
        <end position="360"/>
    </location>
</feature>
<keyword evidence="6 7" id="KW-0472">Membrane</keyword>
<dbReference type="EMBL" id="CP104003">
    <property type="protein sequence ID" value="UWM53577.1"/>
    <property type="molecule type" value="Genomic_DNA"/>
</dbReference>
<dbReference type="KEGG" id="ssai:N0B31_15710"/>
<reference evidence="9" key="1">
    <citation type="submission" date="2022-09" db="EMBL/GenBank/DDBJ databases">
        <title>Diverse halophilic archaea isolated from saline environments.</title>
        <authorList>
            <person name="Cui H.-L."/>
        </authorList>
    </citation>
    <scope>NUCLEOTIDE SEQUENCE</scope>
    <source>
        <strain evidence="9">ZS-35-S2</strain>
    </source>
</reference>
<evidence type="ECO:0000256" key="3">
    <source>
        <dbReference type="ARBA" id="ARBA00022475"/>
    </source>
</evidence>
<dbReference type="GO" id="GO:0055085">
    <property type="term" value="P:transmembrane transport"/>
    <property type="evidence" value="ECO:0007669"/>
    <property type="project" value="InterPro"/>
</dbReference>
<feature type="transmembrane region" description="Helical" evidence="7">
    <location>
        <begin position="380"/>
        <end position="403"/>
    </location>
</feature>
<dbReference type="InterPro" id="IPR035906">
    <property type="entry name" value="MetI-like_sf"/>
</dbReference>
<dbReference type="Pfam" id="PF00528">
    <property type="entry name" value="BPD_transp_1"/>
    <property type="match status" value="1"/>
</dbReference>
<feature type="transmembrane region" description="Helical" evidence="7">
    <location>
        <begin position="25"/>
        <end position="45"/>
    </location>
</feature>
<proteinExistence type="inferred from homology"/>
<keyword evidence="2 7" id="KW-0813">Transport</keyword>
<comment type="subcellular location">
    <subcellularLocation>
        <location evidence="1 7">Cell membrane</location>
        <topology evidence="1 7">Multi-pass membrane protein</topology>
    </subcellularLocation>
</comment>
<keyword evidence="10" id="KW-1185">Reference proteome</keyword>
<evidence type="ECO:0000313" key="9">
    <source>
        <dbReference type="EMBL" id="UWM53577.1"/>
    </source>
</evidence>
<dbReference type="SUPFAM" id="SSF161098">
    <property type="entry name" value="MetI-like"/>
    <property type="match status" value="1"/>
</dbReference>
<evidence type="ECO:0000256" key="1">
    <source>
        <dbReference type="ARBA" id="ARBA00004651"/>
    </source>
</evidence>
<evidence type="ECO:0000256" key="6">
    <source>
        <dbReference type="ARBA" id="ARBA00023136"/>
    </source>
</evidence>
<dbReference type="Gene3D" id="1.10.3720.10">
    <property type="entry name" value="MetI-like"/>
    <property type="match status" value="1"/>
</dbReference>
<feature type="transmembrane region" description="Helical" evidence="7">
    <location>
        <begin position="83"/>
        <end position="101"/>
    </location>
</feature>
<evidence type="ECO:0000256" key="4">
    <source>
        <dbReference type="ARBA" id="ARBA00022692"/>
    </source>
</evidence>
<dbReference type="PANTHER" id="PTHR43386">
    <property type="entry name" value="OLIGOPEPTIDE TRANSPORT SYSTEM PERMEASE PROTEIN APPC"/>
    <property type="match status" value="1"/>
</dbReference>
<feature type="transmembrane region" description="Helical" evidence="7">
    <location>
        <begin position="121"/>
        <end position="141"/>
    </location>
</feature>
<accession>A0A9E7R0V6</accession>
<dbReference type="Proteomes" id="UP001057580">
    <property type="component" value="Chromosome"/>
</dbReference>